<name>A0A7W3VZL0_9PSEU</name>
<feature type="region of interest" description="Disordered" evidence="1">
    <location>
        <begin position="137"/>
        <end position="161"/>
    </location>
</feature>
<dbReference type="EMBL" id="JACGZW010000007">
    <property type="protein sequence ID" value="MBB1155632.1"/>
    <property type="molecule type" value="Genomic_DNA"/>
</dbReference>
<feature type="chain" id="PRO_5031327539" description="Secreted protein" evidence="2">
    <location>
        <begin position="33"/>
        <end position="161"/>
    </location>
</feature>
<evidence type="ECO:0000256" key="1">
    <source>
        <dbReference type="SAM" id="MobiDB-lite"/>
    </source>
</evidence>
<feature type="compositionally biased region" description="Polar residues" evidence="1">
    <location>
        <begin position="149"/>
        <end position="161"/>
    </location>
</feature>
<feature type="signal peptide" evidence="2">
    <location>
        <begin position="1"/>
        <end position="32"/>
    </location>
</feature>
<comment type="caution">
    <text evidence="3">The sequence shown here is derived from an EMBL/GenBank/DDBJ whole genome shotgun (WGS) entry which is preliminary data.</text>
</comment>
<evidence type="ECO:0000256" key="2">
    <source>
        <dbReference type="SAM" id="SignalP"/>
    </source>
</evidence>
<reference evidence="3 4" key="1">
    <citation type="submission" date="2020-08" db="EMBL/GenBank/DDBJ databases">
        <title>Amycolatopsis sp. nov. DR6-1 isolated from Dendrobium heterocarpum.</title>
        <authorList>
            <person name="Tedsree N."/>
            <person name="Kuncharoen N."/>
            <person name="Likhitwitayawuid K."/>
            <person name="Tanasupawat S."/>
        </authorList>
    </citation>
    <scope>NUCLEOTIDE SEQUENCE [LARGE SCALE GENOMIC DNA]</scope>
    <source>
        <strain evidence="3 4">DR6-1</strain>
    </source>
</reference>
<evidence type="ECO:0000313" key="4">
    <source>
        <dbReference type="Proteomes" id="UP000526734"/>
    </source>
</evidence>
<keyword evidence="2" id="KW-0732">Signal</keyword>
<keyword evidence="4" id="KW-1185">Reference proteome</keyword>
<proteinExistence type="predicted"/>
<protein>
    <recommendedName>
        <fullName evidence="5">Secreted protein</fullName>
    </recommendedName>
</protein>
<gene>
    <name evidence="3" type="ORF">H4281_20995</name>
</gene>
<organism evidence="3 4">
    <name type="scientific">Amycolatopsis dendrobii</name>
    <dbReference type="NCBI Taxonomy" id="2760662"/>
    <lineage>
        <taxon>Bacteria</taxon>
        <taxon>Bacillati</taxon>
        <taxon>Actinomycetota</taxon>
        <taxon>Actinomycetes</taxon>
        <taxon>Pseudonocardiales</taxon>
        <taxon>Pseudonocardiaceae</taxon>
        <taxon>Amycolatopsis</taxon>
    </lineage>
</organism>
<dbReference type="RefSeq" id="WP_182892658.1">
    <property type="nucleotide sequence ID" value="NZ_JACGZW010000007.1"/>
</dbReference>
<accession>A0A7W3VZL0</accession>
<dbReference type="AlphaFoldDB" id="A0A7W3VZL0"/>
<dbReference type="Proteomes" id="UP000526734">
    <property type="component" value="Unassembled WGS sequence"/>
</dbReference>
<evidence type="ECO:0000313" key="3">
    <source>
        <dbReference type="EMBL" id="MBB1155632.1"/>
    </source>
</evidence>
<sequence length="161" mass="17347">MGSTSMQTLRRSFAVTAVAALALTGTGTAAFADDGPPPIVEYYDYPGADQIFAEHGIRLLKGDGHILFTDCAAPGSRVEIWSRTSTKSFCFRITADKGYLSLDLAKVYLIWGDNHAMTATMTTNGQTKQVKIEKNQWNSVGEPTDPDKNPSSLVELNSGPA</sequence>
<evidence type="ECO:0008006" key="5">
    <source>
        <dbReference type="Google" id="ProtNLM"/>
    </source>
</evidence>